<dbReference type="GeneID" id="70684347"/>
<evidence type="ECO:0000313" key="3">
    <source>
        <dbReference type="Proteomes" id="UP000663586"/>
    </source>
</evidence>
<evidence type="ECO:0008006" key="4">
    <source>
        <dbReference type="Google" id="ProtNLM"/>
    </source>
</evidence>
<name>A0A897MP62_9EURY</name>
<protein>
    <recommendedName>
        <fullName evidence="4">Acc operon protein</fullName>
    </recommendedName>
</protein>
<gene>
    <name evidence="2" type="ORF">AArcS_0960</name>
</gene>
<dbReference type="RefSeq" id="WP_238479321.1">
    <property type="nucleotide sequence ID" value="NZ_CP064786.1"/>
</dbReference>
<sequence length="103" mass="10867">MSNTTTDPETVNHSLGDVLPQDVSLSLPQTVSDAEAAAIAAAIGAHLRDRELAAARGESEEETWQGKRWAFAGKLDGCSGSTGRVPLDAPTDQWTAAGRSDRF</sequence>
<proteinExistence type="predicted"/>
<reference evidence="2" key="1">
    <citation type="submission" date="2020-11" db="EMBL/GenBank/DDBJ databases">
        <title>Carbohydrate-dependent, anaerobic sulfur respiration: A novel catabolism in halophilic archaea.</title>
        <authorList>
            <person name="Sorokin D.Y."/>
            <person name="Messina E."/>
            <person name="Smedile F."/>
            <person name="La Cono V."/>
            <person name="Hallsworth J.E."/>
            <person name="Yakimov M.M."/>
        </authorList>
    </citation>
    <scope>NUCLEOTIDE SEQUENCE</scope>
    <source>
        <strain evidence="2">AArc-S</strain>
    </source>
</reference>
<dbReference type="AlphaFoldDB" id="A0A897MP62"/>
<dbReference type="Proteomes" id="UP000663586">
    <property type="component" value="Chromosome"/>
</dbReference>
<feature type="region of interest" description="Disordered" evidence="1">
    <location>
        <begin position="80"/>
        <end position="103"/>
    </location>
</feature>
<accession>A0A897MP62</accession>
<organism evidence="2 3">
    <name type="scientific">Natranaeroarchaeum sulfidigenes</name>
    <dbReference type="NCBI Taxonomy" id="2784880"/>
    <lineage>
        <taxon>Archaea</taxon>
        <taxon>Methanobacteriati</taxon>
        <taxon>Methanobacteriota</taxon>
        <taxon>Stenosarchaea group</taxon>
        <taxon>Halobacteria</taxon>
        <taxon>Halobacteriales</taxon>
        <taxon>Natronoarchaeaceae</taxon>
        <taxon>Natranaeroarchaeum</taxon>
    </lineage>
</organism>
<dbReference type="Pfam" id="PF26062">
    <property type="entry name" value="DUF8022"/>
    <property type="match status" value="1"/>
</dbReference>
<keyword evidence="3" id="KW-1185">Reference proteome</keyword>
<dbReference type="EMBL" id="CP064786">
    <property type="protein sequence ID" value="QSG02182.1"/>
    <property type="molecule type" value="Genomic_DNA"/>
</dbReference>
<evidence type="ECO:0000313" key="2">
    <source>
        <dbReference type="EMBL" id="QSG02182.1"/>
    </source>
</evidence>
<dbReference type="KEGG" id="hara:AArcS_0960"/>
<evidence type="ECO:0000256" key="1">
    <source>
        <dbReference type="SAM" id="MobiDB-lite"/>
    </source>
</evidence>
<dbReference type="InterPro" id="IPR058335">
    <property type="entry name" value="PccX"/>
</dbReference>